<dbReference type="Gene3D" id="3.40.50.720">
    <property type="entry name" value="NAD(P)-binding Rossmann-like Domain"/>
    <property type="match status" value="1"/>
</dbReference>
<name>A0ABX1PS16_9RHOO</name>
<keyword evidence="2" id="KW-0560">Oxidoreductase</keyword>
<dbReference type="Proteomes" id="UP000623795">
    <property type="component" value="Unassembled WGS sequence"/>
</dbReference>
<dbReference type="PANTHER" id="PTHR24321">
    <property type="entry name" value="DEHYDROGENASES, SHORT CHAIN"/>
    <property type="match status" value="1"/>
</dbReference>
<keyword evidence="5" id="KW-1185">Reference proteome</keyword>
<accession>A0ABX1PS16</accession>
<reference evidence="4 5" key="1">
    <citation type="submission" date="2019-12" db="EMBL/GenBank/DDBJ databases">
        <title>Comparative genomics gives insights into the taxonomy of the Azoarcus-Aromatoleum group and reveals separate origins of nif in the plant-associated Azoarcus and non-plant-associated Aromatoleum sub-groups.</title>
        <authorList>
            <person name="Lafos M."/>
            <person name="Maluk M."/>
            <person name="Batista M."/>
            <person name="Junghare M."/>
            <person name="Carmona M."/>
            <person name="Faoro H."/>
            <person name="Cruz L.M."/>
            <person name="Battistoni F."/>
            <person name="De Souza E."/>
            <person name="Pedrosa F."/>
            <person name="Chen W.-M."/>
            <person name="Poole P.S."/>
            <person name="Dixon R.A."/>
            <person name="James E.K."/>
        </authorList>
    </citation>
    <scope>NUCLEOTIDE SEQUENCE [LARGE SCALE GENOMIC DNA]</scope>
    <source>
        <strain evidence="4 5">Td21</strain>
    </source>
</reference>
<dbReference type="PRINTS" id="PR00081">
    <property type="entry name" value="GDHRDH"/>
</dbReference>
<proteinExistence type="inferred from homology"/>
<organism evidence="4 5">
    <name type="scientific">Aromatoleum toluvorans</name>
    <dbReference type="NCBI Taxonomy" id="92002"/>
    <lineage>
        <taxon>Bacteria</taxon>
        <taxon>Pseudomonadati</taxon>
        <taxon>Pseudomonadota</taxon>
        <taxon>Betaproteobacteria</taxon>
        <taxon>Rhodocyclales</taxon>
        <taxon>Rhodocyclaceae</taxon>
        <taxon>Aromatoleum</taxon>
    </lineage>
</organism>
<dbReference type="PANTHER" id="PTHR24321:SF15">
    <property type="entry name" value="OXIDOREDUCTASE UCPA"/>
    <property type="match status" value="1"/>
</dbReference>
<dbReference type="RefSeq" id="WP_169254159.1">
    <property type="nucleotide sequence ID" value="NZ_WTVN01000001.1"/>
</dbReference>
<comment type="caution">
    <text evidence="4">The sequence shown here is derived from an EMBL/GenBank/DDBJ whole genome shotgun (WGS) entry which is preliminary data.</text>
</comment>
<dbReference type="CDD" id="cd05233">
    <property type="entry name" value="SDR_c"/>
    <property type="match status" value="1"/>
</dbReference>
<gene>
    <name evidence="4" type="ORF">GPA22_00610</name>
</gene>
<comment type="similarity">
    <text evidence="1">Belongs to the short-chain dehydrogenases/reductases (SDR) family.</text>
</comment>
<dbReference type="SUPFAM" id="SSF51735">
    <property type="entry name" value="NAD(P)-binding Rossmann-fold domains"/>
    <property type="match status" value="1"/>
</dbReference>
<dbReference type="EMBL" id="WTVN01000001">
    <property type="protein sequence ID" value="NMG42241.1"/>
    <property type="molecule type" value="Genomic_DNA"/>
</dbReference>
<dbReference type="PRINTS" id="PR00080">
    <property type="entry name" value="SDRFAMILY"/>
</dbReference>
<dbReference type="SMART" id="SM00822">
    <property type="entry name" value="PKS_KR"/>
    <property type="match status" value="1"/>
</dbReference>
<feature type="domain" description="Ketoreductase" evidence="3">
    <location>
        <begin position="11"/>
        <end position="191"/>
    </location>
</feature>
<evidence type="ECO:0000313" key="5">
    <source>
        <dbReference type="Proteomes" id="UP000623795"/>
    </source>
</evidence>
<evidence type="ECO:0000259" key="3">
    <source>
        <dbReference type="SMART" id="SM00822"/>
    </source>
</evidence>
<protein>
    <submittedName>
        <fullName evidence="4">SDR family oxidoreductase</fullName>
    </submittedName>
</protein>
<sequence length="256" mass="26550">MADTRQRLADTVAVVTGSARGIGRSIAERLAGEGARVACLDVSPARLEAAVAEMRTDGLDVHPYVVDVARRSEVHEVFQRIEADFGGPVATLVNNAVWARYQAIDAIDEETLEQMLAVGLKGIIWATQAATAQMKRRGAGTVINLSSAAAVMGLRDSVAYCAVKAAVTGLTRAAALDLGPHGIRVNAIAPGMIATPASLGKFDQPTLQARERNVPIGRFGEAGEIAAVVAFLASADSSYINGALLMADGGLTIAGT</sequence>
<evidence type="ECO:0000256" key="2">
    <source>
        <dbReference type="ARBA" id="ARBA00023002"/>
    </source>
</evidence>
<dbReference type="Pfam" id="PF13561">
    <property type="entry name" value="adh_short_C2"/>
    <property type="match status" value="1"/>
</dbReference>
<dbReference type="InterPro" id="IPR057326">
    <property type="entry name" value="KR_dom"/>
</dbReference>
<dbReference type="InterPro" id="IPR002347">
    <property type="entry name" value="SDR_fam"/>
</dbReference>
<evidence type="ECO:0000256" key="1">
    <source>
        <dbReference type="ARBA" id="ARBA00006484"/>
    </source>
</evidence>
<evidence type="ECO:0000313" key="4">
    <source>
        <dbReference type="EMBL" id="NMG42241.1"/>
    </source>
</evidence>
<dbReference type="InterPro" id="IPR036291">
    <property type="entry name" value="NAD(P)-bd_dom_sf"/>
</dbReference>